<keyword evidence="2" id="KW-1185">Reference proteome</keyword>
<comment type="caution">
    <text evidence="1">The sequence shown here is derived from an EMBL/GenBank/DDBJ whole genome shotgun (WGS) entry which is preliminary data.</text>
</comment>
<protein>
    <submittedName>
        <fullName evidence="1">Uncharacterized protein</fullName>
    </submittedName>
</protein>
<proteinExistence type="predicted"/>
<dbReference type="Proteomes" id="UP001211907">
    <property type="component" value="Unassembled WGS sequence"/>
</dbReference>
<reference evidence="1" key="1">
    <citation type="submission" date="2020-05" db="EMBL/GenBank/DDBJ databases">
        <title>Phylogenomic resolution of chytrid fungi.</title>
        <authorList>
            <person name="Stajich J.E."/>
            <person name="Amses K."/>
            <person name="Simmons R."/>
            <person name="Seto K."/>
            <person name="Myers J."/>
            <person name="Bonds A."/>
            <person name="Quandt C.A."/>
            <person name="Barry K."/>
            <person name="Liu P."/>
            <person name="Grigoriev I."/>
            <person name="Longcore J.E."/>
            <person name="James T.Y."/>
        </authorList>
    </citation>
    <scope>NUCLEOTIDE SEQUENCE</scope>
    <source>
        <strain evidence="1">JEL0513</strain>
    </source>
</reference>
<dbReference type="AlphaFoldDB" id="A0AAD5X858"/>
<evidence type="ECO:0000313" key="2">
    <source>
        <dbReference type="Proteomes" id="UP001211907"/>
    </source>
</evidence>
<evidence type="ECO:0000313" key="1">
    <source>
        <dbReference type="EMBL" id="KAJ3089797.1"/>
    </source>
</evidence>
<dbReference type="EMBL" id="JADGJH010003620">
    <property type="protein sequence ID" value="KAJ3089797.1"/>
    <property type="molecule type" value="Genomic_DNA"/>
</dbReference>
<organism evidence="1 2">
    <name type="scientific">Physocladia obscura</name>
    <dbReference type="NCBI Taxonomy" id="109957"/>
    <lineage>
        <taxon>Eukaryota</taxon>
        <taxon>Fungi</taxon>
        <taxon>Fungi incertae sedis</taxon>
        <taxon>Chytridiomycota</taxon>
        <taxon>Chytridiomycota incertae sedis</taxon>
        <taxon>Chytridiomycetes</taxon>
        <taxon>Chytridiales</taxon>
        <taxon>Chytriomycetaceae</taxon>
        <taxon>Physocladia</taxon>
    </lineage>
</organism>
<gene>
    <name evidence="1" type="ORF">HK100_007655</name>
</gene>
<name>A0AAD5X858_9FUNG</name>
<sequence>MEAEPPSYDNTTGKVLQFRRSGSAEIQIGDASGIQFTISDYSAKPKTSPLDFGGVFSFAQGGLTFKTYQGSLRSFKISDSLNVTVAGNTEQSSSEVSLVVDNSARYLNEFMDSHQHFRFSVSYPPIQFVVHEVTDPDGPEIKGKFEFAAVGGNHFRWMHDQNCVDEGGVYELKLQVFKDGPKERWEQIGSAIGTRELFLGNTTKPKGLFSRGSSSASAVPREIFGSLTLEESSAFDWKAQSNVLQRIIVATLWAVWYEDLLNPTNRLDQILKERRTERIKQLRANDQIARSEMVAQYQIGLIGESKTNF</sequence>
<accession>A0AAD5X858</accession>